<evidence type="ECO:0000313" key="1">
    <source>
        <dbReference type="EMBL" id="KAL2290201.1"/>
    </source>
</evidence>
<gene>
    <name evidence="1" type="ORF">FJTKL_00673</name>
</gene>
<comment type="caution">
    <text evidence="1">The sequence shown here is derived from an EMBL/GenBank/DDBJ whole genome shotgun (WGS) entry which is preliminary data.</text>
</comment>
<organism evidence="1 2">
    <name type="scientific">Diaporthe vaccinii</name>
    <dbReference type="NCBI Taxonomy" id="105482"/>
    <lineage>
        <taxon>Eukaryota</taxon>
        <taxon>Fungi</taxon>
        <taxon>Dikarya</taxon>
        <taxon>Ascomycota</taxon>
        <taxon>Pezizomycotina</taxon>
        <taxon>Sordariomycetes</taxon>
        <taxon>Sordariomycetidae</taxon>
        <taxon>Diaporthales</taxon>
        <taxon>Diaporthaceae</taxon>
        <taxon>Diaporthe</taxon>
        <taxon>Diaporthe eres species complex</taxon>
    </lineage>
</organism>
<dbReference type="EMBL" id="JBAWTH010000010">
    <property type="protein sequence ID" value="KAL2290201.1"/>
    <property type="molecule type" value="Genomic_DNA"/>
</dbReference>
<proteinExistence type="predicted"/>
<accession>A0ABR4F6R9</accession>
<reference evidence="1 2" key="1">
    <citation type="submission" date="2024-03" db="EMBL/GenBank/DDBJ databases">
        <title>A high-quality draft genome sequence of Diaporthe vaccinii, a causative agent of upright dieback and viscid rot disease in cranberry plants.</title>
        <authorList>
            <person name="Sarrasin M."/>
            <person name="Lang B.F."/>
            <person name="Burger G."/>
        </authorList>
    </citation>
    <scope>NUCLEOTIDE SEQUENCE [LARGE SCALE GENOMIC DNA]</scope>
    <source>
        <strain evidence="1 2">IS7</strain>
    </source>
</reference>
<keyword evidence="2" id="KW-1185">Reference proteome</keyword>
<name>A0ABR4F6R9_9PEZI</name>
<sequence length="69" mass="7701">MLTRYRPKTKNNPSQYSETKKICFVNQPGMFTMLTPAALMLCRDRLAGHPLDSLLCPVVGGMSNSPRSE</sequence>
<dbReference type="Proteomes" id="UP001600888">
    <property type="component" value="Unassembled WGS sequence"/>
</dbReference>
<evidence type="ECO:0000313" key="2">
    <source>
        <dbReference type="Proteomes" id="UP001600888"/>
    </source>
</evidence>
<protein>
    <submittedName>
        <fullName evidence="1">Uncharacterized protein</fullName>
    </submittedName>
</protein>